<comment type="caution">
    <text evidence="1">The sequence shown here is derived from an EMBL/GenBank/DDBJ whole genome shotgun (WGS) entry which is preliminary data.</text>
</comment>
<name>A0A5M9ZHX4_9BIFI</name>
<sequence length="155" mass="17059">MVSLYEASNLLATIRAHHGDAQISETDVRMFLAELMPSMTVDEARRAIVEYYSTARDRWCGAGDINMLVKAHRAKMRPSEAQIGREAEKAGLTDTQTWLYRRQRLMGDSASEAQRKAISSHDPLALPPVEPKPKRAGGFNPRLGVGLGQVVAGGR</sequence>
<organism evidence="1 2">
    <name type="scientific">Bifidobacterium myosotis</name>
    <dbReference type="NCBI Taxonomy" id="1630166"/>
    <lineage>
        <taxon>Bacteria</taxon>
        <taxon>Bacillati</taxon>
        <taxon>Actinomycetota</taxon>
        <taxon>Actinomycetes</taxon>
        <taxon>Bifidobacteriales</taxon>
        <taxon>Bifidobacteriaceae</taxon>
        <taxon>Bifidobacterium</taxon>
    </lineage>
</organism>
<proteinExistence type="predicted"/>
<protein>
    <submittedName>
        <fullName evidence="1">Uncharacterized protein</fullName>
    </submittedName>
</protein>
<dbReference type="RefSeq" id="WP_150379686.1">
    <property type="nucleotide sequence ID" value="NZ_RZUH01000007.1"/>
</dbReference>
<dbReference type="AlphaFoldDB" id="A0A5M9ZHX4"/>
<dbReference type="Proteomes" id="UP000410049">
    <property type="component" value="Unassembled WGS sequence"/>
</dbReference>
<reference evidence="1 2" key="1">
    <citation type="journal article" date="2019" name="Syst. Appl. Microbiol.">
        <title>Characterization of Bifidobacterium species in feaces of the Egyptian fruit bat: Description of B. vespertilionis sp. nov. and B. rousetti sp. nov.</title>
        <authorList>
            <person name="Modesto M."/>
            <person name="Satti M."/>
            <person name="Watanabe K."/>
            <person name="Puglisi E."/>
            <person name="Morelli L."/>
            <person name="Huang C.-H."/>
            <person name="Liou J.-S."/>
            <person name="Miyashita M."/>
            <person name="Tamura T."/>
            <person name="Saito S."/>
            <person name="Mori K."/>
            <person name="Huang L."/>
            <person name="Sciavilla P."/>
            <person name="Sandri C."/>
            <person name="Spiezio C."/>
            <person name="Vitali F."/>
            <person name="Cavalieri D."/>
            <person name="Perpetuini G."/>
            <person name="Tofalo R."/>
            <person name="Bonetti A."/>
            <person name="Arita M."/>
            <person name="Mattarelli P."/>
        </authorList>
    </citation>
    <scope>NUCLEOTIDE SEQUENCE [LARGE SCALE GENOMIC DNA]</scope>
    <source>
        <strain evidence="1 2">RST17</strain>
    </source>
</reference>
<dbReference type="EMBL" id="RZUH01000007">
    <property type="protein sequence ID" value="KAA8827217.1"/>
    <property type="molecule type" value="Genomic_DNA"/>
</dbReference>
<gene>
    <name evidence="1" type="ORF">EMO91_09195</name>
</gene>
<evidence type="ECO:0000313" key="1">
    <source>
        <dbReference type="EMBL" id="KAA8827217.1"/>
    </source>
</evidence>
<accession>A0A5M9ZHX4</accession>
<evidence type="ECO:0000313" key="2">
    <source>
        <dbReference type="Proteomes" id="UP000410049"/>
    </source>
</evidence>